<dbReference type="InterPro" id="IPR043148">
    <property type="entry name" value="TagF_C"/>
</dbReference>
<evidence type="ECO:0000256" key="1">
    <source>
        <dbReference type="ARBA" id="ARBA00004202"/>
    </source>
</evidence>
<dbReference type="Gene3D" id="3.40.50.11820">
    <property type="match status" value="1"/>
</dbReference>
<dbReference type="PANTHER" id="PTHR37316">
    <property type="entry name" value="TEICHOIC ACID GLYCEROL-PHOSPHATE PRIMASE"/>
    <property type="match status" value="1"/>
</dbReference>
<dbReference type="Gene3D" id="3.40.50.12580">
    <property type="match status" value="1"/>
</dbReference>
<dbReference type="InterPro" id="IPR051612">
    <property type="entry name" value="Teichoic_Acid_Biosynth"/>
</dbReference>
<reference evidence="7 8" key="1">
    <citation type="journal article" date="2011" name="Front. Microbiol.">
        <title>Genomic signatures of strain selection and enhancement in Bacillus atrophaeus var. globigii, a historical biowarfare simulant.</title>
        <authorList>
            <person name="Gibbons H.S."/>
            <person name="Broomall S.M."/>
            <person name="McNew L.A."/>
            <person name="Daligault H."/>
            <person name="Chapman C."/>
            <person name="Bruce D."/>
            <person name="Karavis M."/>
            <person name="Krepps M."/>
            <person name="McGregor P.A."/>
            <person name="Hong C."/>
            <person name="Park K.H."/>
            <person name="Akmal A."/>
            <person name="Feldman A."/>
            <person name="Lin J.S."/>
            <person name="Chang W.E."/>
            <person name="Higgs B.W."/>
            <person name="Demirev P."/>
            <person name="Lindquist J."/>
            <person name="Liem A."/>
            <person name="Fochler E."/>
            <person name="Read T.D."/>
            <person name="Tapia R."/>
            <person name="Johnson S."/>
            <person name="Bishop-Lilly K.A."/>
            <person name="Detter C."/>
            <person name="Han C."/>
            <person name="Sozhamannan S."/>
            <person name="Rosenzweig C.N."/>
            <person name="Skowronski E.W."/>
        </authorList>
    </citation>
    <scope>NUCLEOTIDE SEQUENCE [LARGE SCALE GENOMIC DNA]</scope>
    <source>
        <strain evidence="7 8">1942</strain>
    </source>
</reference>
<dbReference type="InterPro" id="IPR043149">
    <property type="entry name" value="TagF_N"/>
</dbReference>
<evidence type="ECO:0000256" key="4">
    <source>
        <dbReference type="ARBA" id="ARBA00022679"/>
    </source>
</evidence>
<organism evidence="7 8">
    <name type="scientific">Bacillus atrophaeus (strain 1942)</name>
    <dbReference type="NCBI Taxonomy" id="720555"/>
    <lineage>
        <taxon>Bacteria</taxon>
        <taxon>Bacillati</taxon>
        <taxon>Bacillota</taxon>
        <taxon>Bacilli</taxon>
        <taxon>Bacillales</taxon>
        <taxon>Bacillaceae</taxon>
        <taxon>Bacillus</taxon>
    </lineage>
</organism>
<keyword evidence="3" id="KW-1003">Cell membrane</keyword>
<evidence type="ECO:0000256" key="3">
    <source>
        <dbReference type="ARBA" id="ARBA00022475"/>
    </source>
</evidence>
<keyword evidence="4" id="KW-0808">Transferase</keyword>
<evidence type="ECO:0000256" key="6">
    <source>
        <dbReference type="ARBA" id="ARBA00023136"/>
    </source>
</evidence>
<comment type="similarity">
    <text evidence="2">Belongs to the CDP-glycerol glycerophosphotransferase family.</text>
</comment>
<evidence type="ECO:0000256" key="2">
    <source>
        <dbReference type="ARBA" id="ARBA00010488"/>
    </source>
</evidence>
<evidence type="ECO:0000313" key="7">
    <source>
        <dbReference type="EMBL" id="ADP34855.1"/>
    </source>
</evidence>
<keyword evidence="5" id="KW-0777">Teichoic acid biosynthesis</keyword>
<dbReference type="Pfam" id="PF04464">
    <property type="entry name" value="Glyphos_transf"/>
    <property type="match status" value="1"/>
</dbReference>
<evidence type="ECO:0000313" key="8">
    <source>
        <dbReference type="Proteomes" id="UP000006867"/>
    </source>
</evidence>
<keyword evidence="6" id="KW-0472">Membrane</keyword>
<comment type="subcellular location">
    <subcellularLocation>
        <location evidence="1">Cell membrane</location>
        <topology evidence="1">Peripheral membrane protein</topology>
    </subcellularLocation>
</comment>
<name>A0ABN3ZGW3_BACA1</name>
<protein>
    <submittedName>
        <fullName evidence="7">TagF</fullName>
    </submittedName>
</protein>
<dbReference type="InterPro" id="IPR007554">
    <property type="entry name" value="Glycerophosphate_synth"/>
</dbReference>
<sequence length="932" mass="110049">MKLLNIWKPKNSRMSTAEYITFDERTILLNIKMNNIFEGFKYENLLFLLSSRWNKEEIILKPLEISASNNEIFIKVIVEKEVFNSEGLWDAFIKLENKEEKFRIYDNTTTKMQTNSTLIKEDLNVILYSTIKGNLSFHIKKQEPYFIVEKLSLIDKSILSVEGITLGYDFKRKGLPKKSKIIFENDENQSYVQNFMITEKNGFNIMLDLNTIIKKFESSKLNVYIRTEFLQGTQFTSPLIKNDNVAFDEVISLNDYKIFLESYQQKKQWLIQISIQKVSNYFEVDKLRFADTKRLEISGEVFPQKNGEILEKLILKKRSSNEIVSISINNNQSNLIINLDELISNNEIGIGIWDTFVETEFNIYPLSKVLDEIKNKQEVFNYPQHLIKSNSQELFSVKPYYTIHNNLSLLIRKAATQKKINSFRMINDTFYLEGLINIQNSYRNDLSGKYMSKIHFSLPKGKEVILPGNIEINKTMKTPLEYSFEFVSDSRTKNELETILVNINFDLSILQIQLANSQFFNIQLNIDPEKASFSFLGKTSKANNFLERILFKNKNIIYNIFNKLFPINKNMIIYQSFHGKSYSCNPRAIYEKVVDLHGNHYKNIWVLNNIFKPMKENTITVKPHTLKYYYYMARSKYFVNNGNFPDFYKKRKKAVHVQTWHGTPLKKLGFDISPESPSYKENTSSELIKRNKRWDYAVSPNSFTSSVYRSAFQFDKEIIKSGYPRNDIFYQTNKDDIIKYIKEELNIPLNKKVILYAPTWRDDDFHNKKQNEPYEFKFSLDRFVEQLSDEYVLLIRLHYRDAIRAQVSNYKGIIYNVSNYDDIKYLYLISDILVTDYSSVMFDFANSRKPMIFFTYDINKYSSELRGFYFNFKQEAPGPIVTRENDLFKIIKNINQFSHLYKNNYSCFVEKYCEYDSGQASEEVIKHIFESG</sequence>
<evidence type="ECO:0000256" key="5">
    <source>
        <dbReference type="ARBA" id="ARBA00022944"/>
    </source>
</evidence>
<accession>A0ABN3ZGW3</accession>
<dbReference type="Proteomes" id="UP000006867">
    <property type="component" value="Chromosome"/>
</dbReference>
<proteinExistence type="inferred from homology"/>
<dbReference type="PANTHER" id="PTHR37316:SF3">
    <property type="entry name" value="TEICHOIC ACID GLYCEROL-PHOSPHATE TRANSFERASE"/>
    <property type="match status" value="1"/>
</dbReference>
<keyword evidence="8" id="KW-1185">Reference proteome</keyword>
<dbReference type="SUPFAM" id="SSF53756">
    <property type="entry name" value="UDP-Glycosyltransferase/glycogen phosphorylase"/>
    <property type="match status" value="1"/>
</dbReference>
<dbReference type="EMBL" id="CP002207">
    <property type="protein sequence ID" value="ADP34855.1"/>
    <property type="molecule type" value="Genomic_DNA"/>
</dbReference>
<gene>
    <name evidence="7" type="ordered locus">BATR1942_19700</name>
</gene>